<organism evidence="1 2">
    <name type="scientific">Aaosphaeria arxii CBS 175.79</name>
    <dbReference type="NCBI Taxonomy" id="1450172"/>
    <lineage>
        <taxon>Eukaryota</taxon>
        <taxon>Fungi</taxon>
        <taxon>Dikarya</taxon>
        <taxon>Ascomycota</taxon>
        <taxon>Pezizomycotina</taxon>
        <taxon>Dothideomycetes</taxon>
        <taxon>Pleosporomycetidae</taxon>
        <taxon>Pleosporales</taxon>
        <taxon>Pleosporales incertae sedis</taxon>
        <taxon>Aaosphaeria</taxon>
    </lineage>
</organism>
<dbReference type="EMBL" id="ML978070">
    <property type="protein sequence ID" value="KAF2014809.1"/>
    <property type="molecule type" value="Genomic_DNA"/>
</dbReference>
<dbReference type="RefSeq" id="XP_033383148.1">
    <property type="nucleotide sequence ID" value="XM_033522069.1"/>
</dbReference>
<keyword evidence="2" id="KW-1185">Reference proteome</keyword>
<accession>A0A6A5XPH8</accession>
<dbReference type="AlphaFoldDB" id="A0A6A5XPH8"/>
<evidence type="ECO:0000313" key="1">
    <source>
        <dbReference type="EMBL" id="KAF2014809.1"/>
    </source>
</evidence>
<evidence type="ECO:0000313" key="2">
    <source>
        <dbReference type="Proteomes" id="UP000799778"/>
    </source>
</evidence>
<sequence>MPPSIITIILPHSGSSAHPLCPVAFLKTPLLTTCIAGEERAHNGRFIFNIFYPFIIVRQLRPVRQLSGCALCRCKYVPSRAPGSTLRVSIQCTEDHPKPCVVIIAITIAIAITITVAHSTSASLVLNNIVTVLLIN</sequence>
<protein>
    <submittedName>
        <fullName evidence="1">Uncharacterized protein</fullName>
    </submittedName>
</protein>
<name>A0A6A5XPH8_9PLEO</name>
<dbReference type="Proteomes" id="UP000799778">
    <property type="component" value="Unassembled WGS sequence"/>
</dbReference>
<proteinExistence type="predicted"/>
<reference evidence="1" key="1">
    <citation type="journal article" date="2020" name="Stud. Mycol.">
        <title>101 Dothideomycetes genomes: a test case for predicting lifestyles and emergence of pathogens.</title>
        <authorList>
            <person name="Haridas S."/>
            <person name="Albert R."/>
            <person name="Binder M."/>
            <person name="Bloem J."/>
            <person name="Labutti K."/>
            <person name="Salamov A."/>
            <person name="Andreopoulos B."/>
            <person name="Baker S."/>
            <person name="Barry K."/>
            <person name="Bills G."/>
            <person name="Bluhm B."/>
            <person name="Cannon C."/>
            <person name="Castanera R."/>
            <person name="Culley D."/>
            <person name="Daum C."/>
            <person name="Ezra D."/>
            <person name="Gonzalez J."/>
            <person name="Henrissat B."/>
            <person name="Kuo A."/>
            <person name="Liang C."/>
            <person name="Lipzen A."/>
            <person name="Lutzoni F."/>
            <person name="Magnuson J."/>
            <person name="Mondo S."/>
            <person name="Nolan M."/>
            <person name="Ohm R."/>
            <person name="Pangilinan J."/>
            <person name="Park H.-J."/>
            <person name="Ramirez L."/>
            <person name="Alfaro M."/>
            <person name="Sun H."/>
            <person name="Tritt A."/>
            <person name="Yoshinaga Y."/>
            <person name="Zwiers L.-H."/>
            <person name="Turgeon B."/>
            <person name="Goodwin S."/>
            <person name="Spatafora J."/>
            <person name="Crous P."/>
            <person name="Grigoriev I."/>
        </authorList>
    </citation>
    <scope>NUCLEOTIDE SEQUENCE</scope>
    <source>
        <strain evidence="1">CBS 175.79</strain>
    </source>
</reference>
<gene>
    <name evidence="1" type="ORF">BU24DRAFT_222406</name>
</gene>
<dbReference type="GeneID" id="54279466"/>